<feature type="region of interest" description="Disordered" evidence="4">
    <location>
        <begin position="474"/>
        <end position="497"/>
    </location>
</feature>
<feature type="compositionally biased region" description="Basic and acidic residues" evidence="4">
    <location>
        <begin position="136"/>
        <end position="145"/>
    </location>
</feature>
<dbReference type="GO" id="GO:0003677">
    <property type="term" value="F:DNA binding"/>
    <property type="evidence" value="ECO:0007669"/>
    <property type="project" value="UniProtKB-UniRule"/>
</dbReference>
<keyword evidence="2 3" id="KW-0238">DNA-binding</keyword>
<protein>
    <recommendedName>
        <fullName evidence="5">Homeobox domain-containing protein</fullName>
    </recommendedName>
</protein>
<evidence type="ECO:0000256" key="2">
    <source>
        <dbReference type="PROSITE-ProRule" id="PRU00108"/>
    </source>
</evidence>
<dbReference type="CDD" id="cd00086">
    <property type="entry name" value="homeodomain"/>
    <property type="match status" value="1"/>
</dbReference>
<evidence type="ECO:0000313" key="7">
    <source>
        <dbReference type="Proteomes" id="UP000823749"/>
    </source>
</evidence>
<dbReference type="InterPro" id="IPR009057">
    <property type="entry name" value="Homeodomain-like_sf"/>
</dbReference>
<comment type="subcellular location">
    <subcellularLocation>
        <location evidence="1 2 3">Nucleus</location>
    </subcellularLocation>
</comment>
<dbReference type="AlphaFoldDB" id="A0AAV6HZD4"/>
<dbReference type="InterPro" id="IPR001356">
    <property type="entry name" value="HD"/>
</dbReference>
<evidence type="ECO:0000313" key="6">
    <source>
        <dbReference type="EMBL" id="KAG5517406.1"/>
    </source>
</evidence>
<organism evidence="6 7">
    <name type="scientific">Rhododendron griersonianum</name>
    <dbReference type="NCBI Taxonomy" id="479676"/>
    <lineage>
        <taxon>Eukaryota</taxon>
        <taxon>Viridiplantae</taxon>
        <taxon>Streptophyta</taxon>
        <taxon>Embryophyta</taxon>
        <taxon>Tracheophyta</taxon>
        <taxon>Spermatophyta</taxon>
        <taxon>Magnoliopsida</taxon>
        <taxon>eudicotyledons</taxon>
        <taxon>Gunneridae</taxon>
        <taxon>Pentapetalae</taxon>
        <taxon>asterids</taxon>
        <taxon>Ericales</taxon>
        <taxon>Ericaceae</taxon>
        <taxon>Ericoideae</taxon>
        <taxon>Rhodoreae</taxon>
        <taxon>Rhododendron</taxon>
    </lineage>
</organism>
<dbReference type="SMART" id="SM00389">
    <property type="entry name" value="HOX"/>
    <property type="match status" value="1"/>
</dbReference>
<feature type="region of interest" description="Disordered" evidence="4">
    <location>
        <begin position="330"/>
        <end position="394"/>
    </location>
</feature>
<sequence length="576" mass="64775">MEAGENLWWLVALYDTNYNICAVINILESSEVHSEDNKALPEKSKKRRFKTPSQVEALEKFYIEYKYPSEELKSQIAESVGLSEKQVSGWFCHRRLKDKKQDCETAATGRQDRSSIIVQDHVSGHRQDSCGSTKQGDNKDFEPREVESRRFLGQDFSAPGLAYEHGRPHDGDNSDTSSGSSLPLQHKFRNQNEDPLDIATSRHLPPNVNFAPLNSMGIRTRIGPSGYLKVKGQVENAAITAVKRQLGRHYRDDGPPLGVVFDLLPPGAFESSMRDPVNEASDLGGADLCHSPDSPRICNQPNFGMRYEVKDSKMTSPNSELDGASFKIMRGPYERNNSNPFPGRKLSIEQDEGSPGEMSGYGSKTSKRGSEGRRRIASVSSHNRGPYGLQVTGGAKKPWSHNSYYVSPEDAHREHCESKYPSIALKPSTSTLMEDRQLSGKMAKDDKYYGERRTFNEHCNSASAVILPTNETRAANRDRSEFPQQLHAKKKSMSEAPQWKNQIKSKLGIQIVIQYQGETDGHKRTDRQWSYHLVSARMKLVLLRIKKAVDGEVQKGLLKIISEGERERELRPECMS</sequence>
<evidence type="ECO:0000256" key="3">
    <source>
        <dbReference type="RuleBase" id="RU000682"/>
    </source>
</evidence>
<dbReference type="PANTHER" id="PTHR47713">
    <property type="entry name" value="HOMEODOMAIN-LIKE SUPERFAMILY PROTEIN"/>
    <property type="match status" value="1"/>
</dbReference>
<evidence type="ECO:0000256" key="1">
    <source>
        <dbReference type="ARBA" id="ARBA00004123"/>
    </source>
</evidence>
<dbReference type="PANTHER" id="PTHR47713:SF2">
    <property type="entry name" value="HOMEODOMAIN-LIKE SUPERFAMILY PROTEIN"/>
    <property type="match status" value="1"/>
</dbReference>
<dbReference type="EMBL" id="JACTNZ010000013">
    <property type="protein sequence ID" value="KAG5517406.1"/>
    <property type="molecule type" value="Genomic_DNA"/>
</dbReference>
<keyword evidence="7" id="KW-1185">Reference proteome</keyword>
<gene>
    <name evidence="6" type="ORF">RHGRI_037968</name>
</gene>
<dbReference type="Gene3D" id="1.10.10.60">
    <property type="entry name" value="Homeodomain-like"/>
    <property type="match status" value="1"/>
</dbReference>
<evidence type="ECO:0000256" key="4">
    <source>
        <dbReference type="SAM" id="MobiDB-lite"/>
    </source>
</evidence>
<dbReference type="SUPFAM" id="SSF46689">
    <property type="entry name" value="Homeodomain-like"/>
    <property type="match status" value="1"/>
</dbReference>
<feature type="domain" description="Homeobox" evidence="5">
    <location>
        <begin position="41"/>
        <end position="101"/>
    </location>
</feature>
<dbReference type="Pfam" id="PF00046">
    <property type="entry name" value="Homeodomain"/>
    <property type="match status" value="1"/>
</dbReference>
<dbReference type="GO" id="GO:0005634">
    <property type="term" value="C:nucleus"/>
    <property type="evidence" value="ECO:0007669"/>
    <property type="project" value="UniProtKB-SubCell"/>
</dbReference>
<keyword evidence="2 3" id="KW-0539">Nucleus</keyword>
<dbReference type="EMBL" id="JACTNZ010000013">
    <property type="protein sequence ID" value="KAG5517405.1"/>
    <property type="molecule type" value="Genomic_DNA"/>
</dbReference>
<feature type="DNA-binding region" description="Homeobox" evidence="2">
    <location>
        <begin position="43"/>
        <end position="102"/>
    </location>
</feature>
<name>A0AAV6HZD4_9ERIC</name>
<keyword evidence="2 3" id="KW-0371">Homeobox</keyword>
<dbReference type="PROSITE" id="PS50071">
    <property type="entry name" value="HOMEOBOX_2"/>
    <property type="match status" value="1"/>
</dbReference>
<accession>A0AAV6HZD4</accession>
<evidence type="ECO:0000259" key="5">
    <source>
        <dbReference type="PROSITE" id="PS50071"/>
    </source>
</evidence>
<comment type="caution">
    <text evidence="6">The sequence shown here is derived from an EMBL/GenBank/DDBJ whole genome shotgun (WGS) entry which is preliminary data.</text>
</comment>
<feature type="region of interest" description="Disordered" evidence="4">
    <location>
        <begin position="159"/>
        <end position="186"/>
    </location>
</feature>
<proteinExistence type="predicted"/>
<reference evidence="6 7" key="1">
    <citation type="submission" date="2020-08" db="EMBL/GenBank/DDBJ databases">
        <title>Plant Genome Project.</title>
        <authorList>
            <person name="Zhang R.-G."/>
        </authorList>
    </citation>
    <scope>NUCLEOTIDE SEQUENCE [LARGE SCALE GENOMIC DNA]</scope>
    <source>
        <strain evidence="6">WSP0</strain>
        <tissue evidence="6">Leaf</tissue>
    </source>
</reference>
<feature type="region of interest" description="Disordered" evidence="4">
    <location>
        <begin position="121"/>
        <end position="145"/>
    </location>
</feature>
<dbReference type="Proteomes" id="UP000823749">
    <property type="component" value="Chromosome 13"/>
</dbReference>